<dbReference type="InterPro" id="IPR008493">
    <property type="entry name" value="Hikeshi-like_N"/>
</dbReference>
<dbReference type="GO" id="GO:0030544">
    <property type="term" value="F:Hsp70 protein binding"/>
    <property type="evidence" value="ECO:0007669"/>
    <property type="project" value="TreeGrafter"/>
</dbReference>
<evidence type="ECO:0000259" key="2">
    <source>
        <dbReference type="Pfam" id="PF05603"/>
    </source>
</evidence>
<dbReference type="GO" id="GO:0005634">
    <property type="term" value="C:nucleus"/>
    <property type="evidence" value="ECO:0007669"/>
    <property type="project" value="TreeGrafter"/>
</dbReference>
<feature type="domain" description="Hikeshi-like N-terminal" evidence="2">
    <location>
        <begin position="5"/>
        <end position="132"/>
    </location>
</feature>
<dbReference type="EMBL" id="JARGDH010000005">
    <property type="protein sequence ID" value="KAL0268816.1"/>
    <property type="molecule type" value="Genomic_DNA"/>
</dbReference>
<sequence length="203" mass="22515">MFGLIVSGQLVQTDFQLVGEKQFLINIAKAETVNHIVLFLTGTIPFPDGCGGLVYFSFPDPVSPPCWHLLGYISNEKPSAIFKVSNLKDTTKYALNAEGTTLMFGQGEICLNAQIGIAVESLANIQQQCPATLTESVSVPTLLEFSQKMLQNFINYASSFTVTQAQMMPNPGESYIPASALTNWYTNFERRLIQNPNFWKNLF</sequence>
<comment type="similarity">
    <text evidence="1">Belongs to the OPI10 family.</text>
</comment>
<evidence type="ECO:0000313" key="4">
    <source>
        <dbReference type="EMBL" id="KAL0268816.1"/>
    </source>
</evidence>
<comment type="caution">
    <text evidence="4">The sequence shown here is derived from an EMBL/GenBank/DDBJ whole genome shotgun (WGS) entry which is preliminary data.</text>
</comment>
<organism evidence="4">
    <name type="scientific">Menopon gallinae</name>
    <name type="common">poultry shaft louse</name>
    <dbReference type="NCBI Taxonomy" id="328185"/>
    <lineage>
        <taxon>Eukaryota</taxon>
        <taxon>Metazoa</taxon>
        <taxon>Ecdysozoa</taxon>
        <taxon>Arthropoda</taxon>
        <taxon>Hexapoda</taxon>
        <taxon>Insecta</taxon>
        <taxon>Pterygota</taxon>
        <taxon>Neoptera</taxon>
        <taxon>Paraneoptera</taxon>
        <taxon>Psocodea</taxon>
        <taxon>Troctomorpha</taxon>
        <taxon>Phthiraptera</taxon>
        <taxon>Amblycera</taxon>
        <taxon>Menoponidae</taxon>
        <taxon>Menopon</taxon>
    </lineage>
</organism>
<dbReference type="GO" id="GO:0061608">
    <property type="term" value="F:nuclear import signal receptor activity"/>
    <property type="evidence" value="ECO:0007669"/>
    <property type="project" value="TreeGrafter"/>
</dbReference>
<dbReference type="GO" id="GO:0006606">
    <property type="term" value="P:protein import into nucleus"/>
    <property type="evidence" value="ECO:0007669"/>
    <property type="project" value="TreeGrafter"/>
</dbReference>
<dbReference type="PANTHER" id="PTHR12925:SF0">
    <property type="entry name" value="PROTEIN HIKESHI"/>
    <property type="match status" value="1"/>
</dbReference>
<dbReference type="Pfam" id="PF05603">
    <property type="entry name" value="Hikeshi-like_N"/>
    <property type="match status" value="1"/>
</dbReference>
<reference evidence="4" key="1">
    <citation type="journal article" date="2024" name="Gigascience">
        <title>Chromosome-level genome of the poultry shaft louse Menopon gallinae provides insight into the host-switching and adaptive evolution of parasitic lice.</title>
        <authorList>
            <person name="Xu Y."/>
            <person name="Ma L."/>
            <person name="Liu S."/>
            <person name="Liang Y."/>
            <person name="Liu Q."/>
            <person name="He Z."/>
            <person name="Tian L."/>
            <person name="Duan Y."/>
            <person name="Cai W."/>
            <person name="Li H."/>
            <person name="Song F."/>
        </authorList>
    </citation>
    <scope>NUCLEOTIDE SEQUENCE</scope>
    <source>
        <strain evidence="4">Cailab_2023a</strain>
    </source>
</reference>
<dbReference type="Pfam" id="PF21057">
    <property type="entry name" value="Hikeshi-like_C"/>
    <property type="match status" value="1"/>
</dbReference>
<evidence type="ECO:0008006" key="5">
    <source>
        <dbReference type="Google" id="ProtNLM"/>
    </source>
</evidence>
<gene>
    <name evidence="4" type="ORF">PYX00_010628</name>
</gene>
<accession>A0AAW2HG35</accession>
<feature type="domain" description="Hikeshi-like C-terminal" evidence="3">
    <location>
        <begin position="142"/>
        <end position="201"/>
    </location>
</feature>
<dbReference type="InterPro" id="IPR031318">
    <property type="entry name" value="OPI10"/>
</dbReference>
<dbReference type="GO" id="GO:0005829">
    <property type="term" value="C:cytosol"/>
    <property type="evidence" value="ECO:0007669"/>
    <property type="project" value="TreeGrafter"/>
</dbReference>
<evidence type="ECO:0000259" key="3">
    <source>
        <dbReference type="Pfam" id="PF21057"/>
    </source>
</evidence>
<protein>
    <recommendedName>
        <fullName evidence="5">Hikeshi-like domain-containing protein</fullName>
    </recommendedName>
</protein>
<dbReference type="PANTHER" id="PTHR12925">
    <property type="entry name" value="HIKESHI FAMILY MEMBER"/>
    <property type="match status" value="1"/>
</dbReference>
<name>A0AAW2HG35_9NEOP</name>
<dbReference type="AlphaFoldDB" id="A0AAW2HG35"/>
<evidence type="ECO:0000256" key="1">
    <source>
        <dbReference type="ARBA" id="ARBA00006623"/>
    </source>
</evidence>
<dbReference type="InterPro" id="IPR048364">
    <property type="entry name" value="Hikeshi-like_C"/>
</dbReference>
<proteinExistence type="inferred from homology"/>